<evidence type="ECO:0000256" key="1">
    <source>
        <dbReference type="ARBA" id="ARBA00007447"/>
    </source>
</evidence>
<dbReference type="PANTHER" id="PTHR47966">
    <property type="entry name" value="BETA-SITE APP-CLEAVING ENZYME, ISOFORM A-RELATED"/>
    <property type="match status" value="1"/>
</dbReference>
<evidence type="ECO:0000259" key="5">
    <source>
        <dbReference type="PROSITE" id="PS51767"/>
    </source>
</evidence>
<dbReference type="Gene3D" id="2.40.70.10">
    <property type="entry name" value="Acid Proteases"/>
    <property type="match status" value="2"/>
</dbReference>
<dbReference type="EMBL" id="QGMG01001027">
    <property type="protein sequence ID" value="TVY50709.1"/>
    <property type="molecule type" value="Genomic_DNA"/>
</dbReference>
<dbReference type="InterPro" id="IPR021109">
    <property type="entry name" value="Peptidase_aspartic_dom_sf"/>
</dbReference>
<dbReference type="GO" id="GO:0000324">
    <property type="term" value="C:fungal-type vacuole"/>
    <property type="evidence" value="ECO:0007669"/>
    <property type="project" value="TreeGrafter"/>
</dbReference>
<dbReference type="CDD" id="cd05471">
    <property type="entry name" value="pepsin_like"/>
    <property type="match status" value="1"/>
</dbReference>
<evidence type="ECO:0000256" key="2">
    <source>
        <dbReference type="ARBA" id="ARBA00022750"/>
    </source>
</evidence>
<dbReference type="GO" id="GO:0006508">
    <property type="term" value="P:proteolysis"/>
    <property type="evidence" value="ECO:0007669"/>
    <property type="project" value="UniProtKB-KW"/>
</dbReference>
<sequence length="392" mass="41826">ASSLLAKNSSLISLLGFAQFDTNVTFGDQTFELLLDTGSSDTWVIQSDFTCINQTTSALLTQAACAFSPAHTITPEFVQIPNENFNITYGDGEFLTGILGYENLTLAGIIVNTTIPVVDYAAWDGDGTSSGILGLGYPDARIRIEANLSGTRAYAGTDPHNNTVHAFYDPIFTTMYKQGLVAPMFSLAIERDLSGPAGYLALGGLPPVDFVEDFASTPIVITHLANTQKFPVGYDFYSINLDSVVLDNVSLPSAANGTAYSDLVDSGTTLNYFPAELADAVAAAYDPPATHQSDDDGIYYVDCDAKAPGLGLTIGGTTFWASPIDMIQGFGTDDDGNDIVFPVSIMKGPDPTTDKYILGCAFFKNVIAVFDVGAIEMRFAAREYYNSDNSGK</sequence>
<keyword evidence="4" id="KW-0645">Protease</keyword>
<comment type="similarity">
    <text evidence="1 4">Belongs to the peptidase A1 family.</text>
</comment>
<dbReference type="InterPro" id="IPR001461">
    <property type="entry name" value="Aspartic_peptidase_A1"/>
</dbReference>
<name>A0A7D8ULW8_9HELO</name>
<dbReference type="Proteomes" id="UP000481288">
    <property type="component" value="Unassembled WGS sequence"/>
</dbReference>
<evidence type="ECO:0000256" key="4">
    <source>
        <dbReference type="RuleBase" id="RU000454"/>
    </source>
</evidence>
<feature type="active site" evidence="3">
    <location>
        <position position="36"/>
    </location>
</feature>
<protein>
    <submittedName>
        <fullName evidence="6">Putative aspartic-type endopeptidase</fullName>
    </submittedName>
</protein>
<evidence type="ECO:0000313" key="7">
    <source>
        <dbReference type="Proteomes" id="UP000481288"/>
    </source>
</evidence>
<keyword evidence="7" id="KW-1185">Reference proteome</keyword>
<keyword evidence="4" id="KW-0378">Hydrolase</keyword>
<comment type="caution">
    <text evidence="6">The sequence shown here is derived from an EMBL/GenBank/DDBJ whole genome shotgun (WGS) entry which is preliminary data.</text>
</comment>
<reference evidence="6 7" key="1">
    <citation type="submission" date="2018-05" db="EMBL/GenBank/DDBJ databases">
        <title>Whole genome sequencing for identification of molecular markers to develop diagnostic detection tools for the regulated plant pathogen Lachnellula willkommii.</title>
        <authorList>
            <person name="Giroux E."/>
            <person name="Bilodeau G."/>
        </authorList>
    </citation>
    <scope>NUCLEOTIDE SEQUENCE [LARGE SCALE GENOMIC DNA]</scope>
    <source>
        <strain evidence="6 7">CBS 625.97</strain>
    </source>
</reference>
<dbReference type="AlphaFoldDB" id="A0A7D8ULW8"/>
<keyword evidence="2 4" id="KW-0064">Aspartyl protease</keyword>
<dbReference type="InterPro" id="IPR033121">
    <property type="entry name" value="PEPTIDASE_A1"/>
</dbReference>
<proteinExistence type="inferred from homology"/>
<dbReference type="PANTHER" id="PTHR47966:SF47">
    <property type="entry name" value="ENDOPEPTIDASE, PUTATIVE (AFU_ORTHOLOGUE AFUA_3G01220)-RELATED"/>
    <property type="match status" value="1"/>
</dbReference>
<accession>A0A7D8ULW8</accession>
<evidence type="ECO:0000256" key="3">
    <source>
        <dbReference type="PIRSR" id="PIRSR601461-1"/>
    </source>
</evidence>
<dbReference type="Pfam" id="PF00026">
    <property type="entry name" value="Asp"/>
    <property type="match status" value="1"/>
</dbReference>
<dbReference type="SUPFAM" id="SSF50630">
    <property type="entry name" value="Acid proteases"/>
    <property type="match status" value="1"/>
</dbReference>
<evidence type="ECO:0000313" key="6">
    <source>
        <dbReference type="EMBL" id="TVY50709.1"/>
    </source>
</evidence>
<organism evidence="6 7">
    <name type="scientific">Lachnellula cervina</name>
    <dbReference type="NCBI Taxonomy" id="1316786"/>
    <lineage>
        <taxon>Eukaryota</taxon>
        <taxon>Fungi</taxon>
        <taxon>Dikarya</taxon>
        <taxon>Ascomycota</taxon>
        <taxon>Pezizomycotina</taxon>
        <taxon>Leotiomycetes</taxon>
        <taxon>Helotiales</taxon>
        <taxon>Lachnaceae</taxon>
        <taxon>Lachnellula</taxon>
    </lineage>
</organism>
<gene>
    <name evidence="6" type="ORF">LCER1_G006981</name>
</gene>
<feature type="non-terminal residue" evidence="6">
    <location>
        <position position="392"/>
    </location>
</feature>
<dbReference type="InterPro" id="IPR034164">
    <property type="entry name" value="Pepsin-like_dom"/>
</dbReference>
<feature type="non-terminal residue" evidence="6">
    <location>
        <position position="1"/>
    </location>
</feature>
<dbReference type="OrthoDB" id="15189at2759"/>
<dbReference type="GO" id="GO:0004190">
    <property type="term" value="F:aspartic-type endopeptidase activity"/>
    <property type="evidence" value="ECO:0007669"/>
    <property type="project" value="UniProtKB-KW"/>
</dbReference>
<dbReference type="PROSITE" id="PS51767">
    <property type="entry name" value="PEPTIDASE_A1"/>
    <property type="match status" value="1"/>
</dbReference>
<feature type="domain" description="Peptidase A1" evidence="5">
    <location>
        <begin position="20"/>
        <end position="380"/>
    </location>
</feature>
<dbReference type="InterPro" id="IPR001969">
    <property type="entry name" value="Aspartic_peptidase_AS"/>
</dbReference>
<dbReference type="PRINTS" id="PR00792">
    <property type="entry name" value="PEPSIN"/>
</dbReference>
<feature type="active site" evidence="3">
    <location>
        <position position="265"/>
    </location>
</feature>
<dbReference type="PROSITE" id="PS00141">
    <property type="entry name" value="ASP_PROTEASE"/>
    <property type="match status" value="1"/>
</dbReference>